<dbReference type="AlphaFoldDB" id="A0A640KLD1"/>
<dbReference type="OrthoDB" id="277602at2759"/>
<evidence type="ECO:0000313" key="1">
    <source>
        <dbReference type="EMBL" id="GET88497.1"/>
    </source>
</evidence>
<organism evidence="1 2">
    <name type="scientific">Leishmania tarentolae</name>
    <name type="common">Sauroleishmania tarentolae</name>
    <dbReference type="NCBI Taxonomy" id="5689"/>
    <lineage>
        <taxon>Eukaryota</taxon>
        <taxon>Discoba</taxon>
        <taxon>Euglenozoa</taxon>
        <taxon>Kinetoplastea</taxon>
        <taxon>Metakinetoplastina</taxon>
        <taxon>Trypanosomatida</taxon>
        <taxon>Trypanosomatidae</taxon>
        <taxon>Leishmaniinae</taxon>
        <taxon>Leishmania</taxon>
        <taxon>lizard Leishmania</taxon>
    </lineage>
</organism>
<dbReference type="EMBL" id="BLBS01000029">
    <property type="protein sequence ID" value="GET88497.1"/>
    <property type="molecule type" value="Genomic_DNA"/>
</dbReference>
<keyword evidence="2" id="KW-1185">Reference proteome</keyword>
<protein>
    <submittedName>
        <fullName evidence="1">Uncharacterized protein</fullName>
    </submittedName>
</protein>
<dbReference type="VEuPathDB" id="TriTrypDB:LtaPh_2202800"/>
<reference evidence="1" key="1">
    <citation type="submission" date="2019-11" db="EMBL/GenBank/DDBJ databases">
        <title>Leishmania tarentolae CDS.</title>
        <authorList>
            <person name="Goto Y."/>
            <person name="Yamagishi J."/>
        </authorList>
    </citation>
    <scope>NUCLEOTIDE SEQUENCE [LARGE SCALE GENOMIC DNA]</scope>
    <source>
        <strain evidence="1">Parrot Tar II</strain>
    </source>
</reference>
<dbReference type="Proteomes" id="UP000419144">
    <property type="component" value="Unassembled WGS sequence"/>
</dbReference>
<proteinExistence type="predicted"/>
<accession>A0A640KLD1</accession>
<evidence type="ECO:0000313" key="2">
    <source>
        <dbReference type="Proteomes" id="UP000419144"/>
    </source>
</evidence>
<sequence>MVSFPKGGGASVDCRSRESVRATVCTTWGESVGAPSLSLSLSIISVPSLETAAPDTCVHLSALVYVFHRIWSNSSVLPHTETHNACAPLALTRSRLLRFFLPLPLSRVVMAAPNCAARLSSVLTHKSTRLRNGSCSNFILLVLQGKPLTAPPPPSLPYCSSYQRRRTRTESSRARSRRCPRSLSAPLLHRLFFDYVWCLGDRRGHMRRSVYYMGRSFTQRHLNACCSPLATGFVRPNAFSSTAHGLVASPLCGIGCISSSVVGANGALVTSAEASLSQLLTPIVVQGKSLSMLACLASIQNISTCVCACVRVLAGFTRSCAFPDPLGDAKVTVDFI</sequence>
<comment type="caution">
    <text evidence="1">The sequence shown here is derived from an EMBL/GenBank/DDBJ whole genome shotgun (WGS) entry which is preliminary data.</text>
</comment>
<name>A0A640KLD1_LEITA</name>
<gene>
    <name evidence="1" type="ORF">LtaPh_2202800</name>
</gene>